<keyword evidence="1" id="KW-0472">Membrane</keyword>
<accession>A0A379EU90</accession>
<proteinExistence type="predicted"/>
<feature type="transmembrane region" description="Helical" evidence="1">
    <location>
        <begin position="23"/>
        <end position="40"/>
    </location>
</feature>
<dbReference type="Proteomes" id="UP000254704">
    <property type="component" value="Unassembled WGS sequence"/>
</dbReference>
<organism evidence="2 3">
    <name type="scientific">Pasteurella canis</name>
    <dbReference type="NCBI Taxonomy" id="753"/>
    <lineage>
        <taxon>Bacteria</taxon>
        <taxon>Pseudomonadati</taxon>
        <taxon>Pseudomonadota</taxon>
        <taxon>Gammaproteobacteria</taxon>
        <taxon>Pasteurellales</taxon>
        <taxon>Pasteurellaceae</taxon>
        <taxon>Pasteurella</taxon>
    </lineage>
</organism>
<sequence length="50" mass="5808">MNFNIEIAKMLEVIEKSAKARRFAYIFIILLFSAAVWWKLPDVIMTFNGG</sequence>
<protein>
    <submittedName>
        <fullName evidence="2">Uncharacterized protein</fullName>
    </submittedName>
</protein>
<keyword evidence="1" id="KW-1133">Transmembrane helix</keyword>
<evidence type="ECO:0000313" key="2">
    <source>
        <dbReference type="EMBL" id="SUC09896.1"/>
    </source>
</evidence>
<gene>
    <name evidence="2" type="ORF">NCTC11621_00922</name>
</gene>
<reference evidence="2 3" key="1">
    <citation type="submission" date="2018-06" db="EMBL/GenBank/DDBJ databases">
        <authorList>
            <consortium name="Pathogen Informatics"/>
            <person name="Doyle S."/>
        </authorList>
    </citation>
    <scope>NUCLEOTIDE SEQUENCE [LARGE SCALE GENOMIC DNA]</scope>
    <source>
        <strain evidence="2 3">NCTC11621</strain>
    </source>
</reference>
<name>A0A379EU90_9PAST</name>
<dbReference type="EMBL" id="UGTV01000015">
    <property type="protein sequence ID" value="SUC09896.1"/>
    <property type="molecule type" value="Genomic_DNA"/>
</dbReference>
<keyword evidence="1" id="KW-0812">Transmembrane</keyword>
<evidence type="ECO:0000256" key="1">
    <source>
        <dbReference type="SAM" id="Phobius"/>
    </source>
</evidence>
<dbReference type="RefSeq" id="WP_167409469.1">
    <property type="nucleotide sequence ID" value="NZ_UGTV01000015.1"/>
</dbReference>
<evidence type="ECO:0000313" key="3">
    <source>
        <dbReference type="Proteomes" id="UP000254704"/>
    </source>
</evidence>
<dbReference type="AlphaFoldDB" id="A0A379EU90"/>